<feature type="compositionally biased region" description="Basic and acidic residues" evidence="1">
    <location>
        <begin position="1"/>
        <end position="15"/>
    </location>
</feature>
<protein>
    <recommendedName>
        <fullName evidence="4">DUF1852 domain-containing protein</fullName>
    </recommendedName>
</protein>
<comment type="caution">
    <text evidence="2">The sequence shown here is derived from an EMBL/GenBank/DDBJ whole genome shotgun (WGS) entry which is preliminary data.</text>
</comment>
<sequence>MTDVPAHHEDTDSRATDPAPPVSDWHPMANDITFSITTTRFDEDYAPAENSRVTTNFANLARGEGRQQNLRNALSMIDRRFNDLAATDNPRGDRYRIELDIVSVQLRFGDGADDEQFPVIEVLDVHIVDTLTGERHQGIVGNNFSSYLRDYDFSVVLPAANAGATGFTVPDDFGDLHGKLFQHFLASDAYRERFPQSPVICISVSTSRTYRRTGTVHPVLGVEYEQDAFSLTDEYFGKMGLQVRYFMPRGSVAPLAFYFRGDLTTDYSDLQLIGLISTMETFQKIYRPEVYNAVSAAGAVYRPTLDEPDFVRTDIDYDREERSQLAVVQGRYAEEHFVKPHRRILDQWAADYAAPVR</sequence>
<dbReference type="EMBL" id="JAUTBF010000001">
    <property type="protein sequence ID" value="MDQ1124917.1"/>
    <property type="molecule type" value="Genomic_DNA"/>
</dbReference>
<accession>A0ABU0TZ30</accession>
<feature type="region of interest" description="Disordered" evidence="1">
    <location>
        <begin position="1"/>
        <end position="28"/>
    </location>
</feature>
<name>A0ABU0TZ30_MICTR</name>
<organism evidence="2 3">
    <name type="scientific">Microbacterium trichothecenolyticum</name>
    <name type="common">Aureobacterium trichothecenolyticum</name>
    <dbReference type="NCBI Taxonomy" id="69370"/>
    <lineage>
        <taxon>Bacteria</taxon>
        <taxon>Bacillati</taxon>
        <taxon>Actinomycetota</taxon>
        <taxon>Actinomycetes</taxon>
        <taxon>Micrococcales</taxon>
        <taxon>Microbacteriaceae</taxon>
        <taxon>Microbacterium</taxon>
    </lineage>
</organism>
<dbReference type="Proteomes" id="UP001226691">
    <property type="component" value="Unassembled WGS sequence"/>
</dbReference>
<keyword evidence="3" id="KW-1185">Reference proteome</keyword>
<proteinExistence type="predicted"/>
<evidence type="ECO:0000313" key="3">
    <source>
        <dbReference type="Proteomes" id="UP001226691"/>
    </source>
</evidence>
<evidence type="ECO:0008006" key="4">
    <source>
        <dbReference type="Google" id="ProtNLM"/>
    </source>
</evidence>
<evidence type="ECO:0000256" key="1">
    <source>
        <dbReference type="SAM" id="MobiDB-lite"/>
    </source>
</evidence>
<dbReference type="Pfam" id="PF08908">
    <property type="entry name" value="MesX"/>
    <property type="match status" value="1"/>
</dbReference>
<gene>
    <name evidence="2" type="ORF">QE412_003490</name>
</gene>
<evidence type="ECO:0000313" key="2">
    <source>
        <dbReference type="EMBL" id="MDQ1124917.1"/>
    </source>
</evidence>
<reference evidence="2 3" key="1">
    <citation type="submission" date="2023-07" db="EMBL/GenBank/DDBJ databases">
        <title>Functional and genomic diversity of the sorghum phyllosphere microbiome.</title>
        <authorList>
            <person name="Shade A."/>
        </authorList>
    </citation>
    <scope>NUCLEOTIDE SEQUENCE [LARGE SCALE GENOMIC DNA]</scope>
    <source>
        <strain evidence="2 3">SORGH_AS_1207</strain>
    </source>
</reference>
<dbReference type="InterPro" id="IPR015004">
    <property type="entry name" value="MesX"/>
</dbReference>